<dbReference type="EMBL" id="WQLA01000001">
    <property type="protein sequence ID" value="MVN89608.1"/>
    <property type="molecule type" value="Genomic_DNA"/>
</dbReference>
<gene>
    <name evidence="1" type="ORF">GO816_00545</name>
</gene>
<evidence type="ECO:0000313" key="2">
    <source>
        <dbReference type="Proteomes" id="UP000434850"/>
    </source>
</evidence>
<comment type="caution">
    <text evidence="1">The sequence shown here is derived from an EMBL/GenBank/DDBJ whole genome shotgun (WGS) entry which is preliminary data.</text>
</comment>
<dbReference type="AlphaFoldDB" id="A0A6I4I657"/>
<dbReference type="Proteomes" id="UP000434850">
    <property type="component" value="Unassembled WGS sequence"/>
</dbReference>
<protein>
    <submittedName>
        <fullName evidence="1">Uncharacterized protein</fullName>
    </submittedName>
</protein>
<accession>A0A6I4I657</accession>
<name>A0A6I4I657_9SPHI</name>
<reference evidence="1 2" key="1">
    <citation type="submission" date="2019-12" db="EMBL/GenBank/DDBJ databases">
        <title>Mucilaginibacter sp. HME9299 genome sequencing and assembly.</title>
        <authorList>
            <person name="Kang H."/>
            <person name="Kim H."/>
            <person name="Joh K."/>
        </authorList>
    </citation>
    <scope>NUCLEOTIDE SEQUENCE [LARGE SCALE GENOMIC DNA]</scope>
    <source>
        <strain evidence="1 2">HME9299</strain>
    </source>
</reference>
<dbReference type="RefSeq" id="WP_157539408.1">
    <property type="nucleotide sequence ID" value="NZ_WQLA01000001.1"/>
</dbReference>
<proteinExistence type="predicted"/>
<organism evidence="1 2">
    <name type="scientific">Mucilaginibacter aquatilis</name>
    <dbReference type="NCBI Taxonomy" id="1517760"/>
    <lineage>
        <taxon>Bacteria</taxon>
        <taxon>Pseudomonadati</taxon>
        <taxon>Bacteroidota</taxon>
        <taxon>Sphingobacteriia</taxon>
        <taxon>Sphingobacteriales</taxon>
        <taxon>Sphingobacteriaceae</taxon>
        <taxon>Mucilaginibacter</taxon>
    </lineage>
</organism>
<evidence type="ECO:0000313" key="1">
    <source>
        <dbReference type="EMBL" id="MVN89608.1"/>
    </source>
</evidence>
<sequence length="672" mass="76090">MIQLFLNDVLVDLTDDSPIALTFQINNLAEVKNQQGNTSNQFKIPLTQHNRKILGFADDIAFSTDAPYRQFTAKIVQDGMEIIPYGLAELNNVENNTAAITVLSGNVDFFDAIDGKIYETGDPKSIWYNSGWEKYLHNWTLQNVVRSQNHTYGWIWPIVDYGMLPKQFAGTPEIDVRYLRPGFFLKSFIELMVQRTGYTINPDSFLLKQPLYDKLIVQFANDNFEHGTGYDSSKSSNLSLEAVSTRDQSYVHGQIGANEDFFFSNVIKGQNVFAGGKAYVALTDVEVDVSLQYNIRYQSKKTKGLVTISVKKYSTKGGAPEVIVSKPYDSNGAVLQMNGNSFSYVKNYDNEVLNVSTKLTTGESLRVWWDIEQDVKKETSFVMLSGARFLVTEKPGNMRYGHQVQCERIFPDIGQKDLLKDTLQRFGIICQTDANRRMITLASFRDIVNNISCAVDWTNKCLDQGKNITFQLGNYAQNNYLKNKEDDNIPPGTADSVIVVNDKTLPATGTLFESQFAPTLNRPYIGGNTAQILKIDKSNDADSVDFSISTQPRLLIHNMAALTSNQRVKFVDGTGAEQFENTAICTPYFDKAGGEYSLHFENLRKQFYPELEKILYETKKVVRYFLLTPRDILELNLLIPIYLKQDGAYYYINKIDSWRKGQSTKVELIKLG</sequence>
<dbReference type="OrthoDB" id="910810at2"/>
<keyword evidence="2" id="KW-1185">Reference proteome</keyword>